<evidence type="ECO:0000256" key="15">
    <source>
        <dbReference type="SAM" id="MobiDB-lite"/>
    </source>
</evidence>
<dbReference type="GO" id="GO:0046872">
    <property type="term" value="F:metal ion binding"/>
    <property type="evidence" value="ECO:0007669"/>
    <property type="project" value="UniProtKB-KW"/>
</dbReference>
<evidence type="ECO:0000256" key="13">
    <source>
        <dbReference type="ARBA" id="ARBA00023128"/>
    </source>
</evidence>
<keyword evidence="18" id="KW-1185">Reference proteome</keyword>
<dbReference type="GO" id="GO:0016020">
    <property type="term" value="C:membrane"/>
    <property type="evidence" value="ECO:0007669"/>
    <property type="project" value="UniProtKB-SubCell"/>
</dbReference>
<evidence type="ECO:0000256" key="10">
    <source>
        <dbReference type="ARBA" id="ARBA00022801"/>
    </source>
</evidence>
<dbReference type="SMART" id="SM00318">
    <property type="entry name" value="SNc"/>
    <property type="match status" value="1"/>
</dbReference>
<keyword evidence="12" id="KW-1133">Transmembrane helix</keyword>
<evidence type="ECO:0000256" key="12">
    <source>
        <dbReference type="ARBA" id="ARBA00022989"/>
    </source>
</evidence>
<keyword evidence="14" id="KW-0472">Membrane</keyword>
<evidence type="ECO:0000256" key="14">
    <source>
        <dbReference type="ARBA" id="ARBA00023136"/>
    </source>
</evidence>
<dbReference type="RefSeq" id="XP_031867489.1">
    <property type="nucleotide sequence ID" value="XM_032016258.1"/>
</dbReference>
<evidence type="ECO:0000256" key="3">
    <source>
        <dbReference type="ARBA" id="ARBA00005435"/>
    </source>
</evidence>
<accession>A0A370TH27</accession>
<evidence type="ECO:0000259" key="16">
    <source>
        <dbReference type="PROSITE" id="PS50830"/>
    </source>
</evidence>
<evidence type="ECO:0000256" key="5">
    <source>
        <dbReference type="ARBA" id="ARBA00014651"/>
    </source>
</evidence>
<dbReference type="SUPFAM" id="SSF50199">
    <property type="entry name" value="Staphylococcal nuclease"/>
    <property type="match status" value="1"/>
</dbReference>
<dbReference type="Gene3D" id="2.40.50.90">
    <property type="match status" value="1"/>
</dbReference>
<dbReference type="GO" id="GO:0004519">
    <property type="term" value="F:endonuclease activity"/>
    <property type="evidence" value="ECO:0007669"/>
    <property type="project" value="UniProtKB-KW"/>
</dbReference>
<dbReference type="PANTHER" id="PTHR12302:SF3">
    <property type="entry name" value="SERINE_THREONINE-PROTEIN KINASE 31"/>
    <property type="match status" value="1"/>
</dbReference>
<feature type="region of interest" description="Disordered" evidence="15">
    <location>
        <begin position="1"/>
        <end position="20"/>
    </location>
</feature>
<keyword evidence="7" id="KW-0540">Nuclease</keyword>
<dbReference type="InterPro" id="IPR035437">
    <property type="entry name" value="SNase_OB-fold_sf"/>
</dbReference>
<evidence type="ECO:0000313" key="18">
    <source>
        <dbReference type="Proteomes" id="UP000254866"/>
    </source>
</evidence>
<protein>
    <recommendedName>
        <fullName evidence="4">Probable endonuclease LCL3</fullName>
    </recommendedName>
    <alternativeName>
        <fullName evidence="5">Probable endonuclease lcl3</fullName>
    </alternativeName>
</protein>
<dbReference type="PROSITE" id="PS50830">
    <property type="entry name" value="TNASE_3"/>
    <property type="match status" value="1"/>
</dbReference>
<evidence type="ECO:0000313" key="17">
    <source>
        <dbReference type="EMBL" id="RDL34507.1"/>
    </source>
</evidence>
<dbReference type="Pfam" id="PF00565">
    <property type="entry name" value="SNase"/>
    <property type="match status" value="1"/>
</dbReference>
<keyword evidence="11" id="KW-0106">Calcium</keyword>
<comment type="caution">
    <text evidence="17">The sequence shown here is derived from an EMBL/GenBank/DDBJ whole genome shotgun (WGS) entry which is preliminary data.</text>
</comment>
<dbReference type="FunFam" id="2.40.50.90:FF:000029">
    <property type="entry name" value="Probable endonuclease lcl3"/>
    <property type="match status" value="1"/>
</dbReference>
<dbReference type="InterPro" id="IPR016071">
    <property type="entry name" value="Staphylococal_nuclease_OB-fold"/>
</dbReference>
<comment type="subcellular location">
    <subcellularLocation>
        <location evidence="1">Membrane</location>
        <topology evidence="1">Single-pass membrane protein</topology>
    </subcellularLocation>
    <subcellularLocation>
        <location evidence="2">Mitochondrion</location>
    </subcellularLocation>
</comment>
<sequence>MPWPPWPSNSERDTDGKKRRVPWTESLNATDWSHYTDPRTLVPTLLLTTTILVSVRVYRSYLRRIPEATHIRPGSFRKRSLFGTVTRVGDADNFHLFHTPGGRLAGWGWLPWRKVPDKKLLKGNTIHIRIAGVDAPECAHFGRPAQPYSEEALQWLKNYIMDRRVRAYIYKRDQYERVVATVWVRRFLFRKDVGKEMLKAGMATVYEAKMGAEFGDFEDSYRRAEEVAKRKKVGMWSGKAKDYESPRDYKTRMAAIRELK</sequence>
<dbReference type="Proteomes" id="UP000254866">
    <property type="component" value="Unassembled WGS sequence"/>
</dbReference>
<evidence type="ECO:0000256" key="6">
    <source>
        <dbReference type="ARBA" id="ARBA00022692"/>
    </source>
</evidence>
<organism evidence="17 18">
    <name type="scientific">Venustampulla echinocandica</name>
    <dbReference type="NCBI Taxonomy" id="2656787"/>
    <lineage>
        <taxon>Eukaryota</taxon>
        <taxon>Fungi</taxon>
        <taxon>Dikarya</taxon>
        <taxon>Ascomycota</taxon>
        <taxon>Pezizomycotina</taxon>
        <taxon>Leotiomycetes</taxon>
        <taxon>Helotiales</taxon>
        <taxon>Pleuroascaceae</taxon>
        <taxon>Venustampulla</taxon>
    </lineage>
</organism>
<gene>
    <name evidence="17" type="ORF">BP5553_07635</name>
</gene>
<keyword evidence="6" id="KW-0812">Transmembrane</keyword>
<reference evidence="17 18" key="1">
    <citation type="journal article" date="2018" name="IMA Fungus">
        <title>IMA Genome-F 9: Draft genome sequence of Annulohypoxylon stygium, Aspergillus mulundensis, Berkeleyomyces basicola (syn. Thielaviopsis basicola), Ceratocystis smalleyi, two Cercospora beticola strains, Coleophoma cylindrospora, Fusarium fracticaudum, Phialophora cf. hyalina, and Morchella septimelata.</title>
        <authorList>
            <person name="Wingfield B.D."/>
            <person name="Bills G.F."/>
            <person name="Dong Y."/>
            <person name="Huang W."/>
            <person name="Nel W.J."/>
            <person name="Swalarsk-Parry B.S."/>
            <person name="Vaghefi N."/>
            <person name="Wilken P.M."/>
            <person name="An Z."/>
            <person name="de Beer Z.W."/>
            <person name="De Vos L."/>
            <person name="Chen L."/>
            <person name="Duong T.A."/>
            <person name="Gao Y."/>
            <person name="Hammerbacher A."/>
            <person name="Kikkert J.R."/>
            <person name="Li Y."/>
            <person name="Li H."/>
            <person name="Li K."/>
            <person name="Li Q."/>
            <person name="Liu X."/>
            <person name="Ma X."/>
            <person name="Naidoo K."/>
            <person name="Pethybridge S.J."/>
            <person name="Sun J."/>
            <person name="Steenkamp E.T."/>
            <person name="van der Nest M.A."/>
            <person name="van Wyk S."/>
            <person name="Wingfield M.J."/>
            <person name="Xiong C."/>
            <person name="Yue Q."/>
            <person name="Zhang X."/>
        </authorList>
    </citation>
    <scope>NUCLEOTIDE SEQUENCE [LARGE SCALE GENOMIC DNA]</scope>
    <source>
        <strain evidence="17 18">BP 5553</strain>
    </source>
</reference>
<evidence type="ECO:0000256" key="9">
    <source>
        <dbReference type="ARBA" id="ARBA00022759"/>
    </source>
</evidence>
<dbReference type="GO" id="GO:0016787">
    <property type="term" value="F:hydrolase activity"/>
    <property type="evidence" value="ECO:0007669"/>
    <property type="project" value="UniProtKB-KW"/>
</dbReference>
<evidence type="ECO:0000256" key="11">
    <source>
        <dbReference type="ARBA" id="ARBA00022837"/>
    </source>
</evidence>
<feature type="domain" description="TNase-like" evidence="16">
    <location>
        <begin position="79"/>
        <end position="238"/>
    </location>
</feature>
<name>A0A370TH27_9HELO</name>
<evidence type="ECO:0000256" key="7">
    <source>
        <dbReference type="ARBA" id="ARBA00022722"/>
    </source>
</evidence>
<keyword evidence="13" id="KW-0496">Mitochondrion</keyword>
<comment type="similarity">
    <text evidence="3">Belongs to the LCL3 family.</text>
</comment>
<dbReference type="GeneID" id="43600484"/>
<keyword evidence="8" id="KW-0479">Metal-binding</keyword>
<dbReference type="STRING" id="2656787.A0A370TH27"/>
<evidence type="ECO:0000256" key="4">
    <source>
        <dbReference type="ARBA" id="ARBA00013404"/>
    </source>
</evidence>
<evidence type="ECO:0000256" key="8">
    <source>
        <dbReference type="ARBA" id="ARBA00022723"/>
    </source>
</evidence>
<keyword evidence="9 17" id="KW-0255">Endonuclease</keyword>
<proteinExistence type="inferred from homology"/>
<dbReference type="PANTHER" id="PTHR12302">
    <property type="entry name" value="EBNA2 BINDING PROTEIN P100"/>
    <property type="match status" value="1"/>
</dbReference>
<dbReference type="GO" id="GO:0005739">
    <property type="term" value="C:mitochondrion"/>
    <property type="evidence" value="ECO:0007669"/>
    <property type="project" value="UniProtKB-SubCell"/>
</dbReference>
<dbReference type="EMBL" id="NPIC01000007">
    <property type="protein sequence ID" value="RDL34507.1"/>
    <property type="molecule type" value="Genomic_DNA"/>
</dbReference>
<evidence type="ECO:0000256" key="2">
    <source>
        <dbReference type="ARBA" id="ARBA00004173"/>
    </source>
</evidence>
<evidence type="ECO:0000256" key="1">
    <source>
        <dbReference type="ARBA" id="ARBA00004167"/>
    </source>
</evidence>
<dbReference type="AlphaFoldDB" id="A0A370TH27"/>
<dbReference type="OrthoDB" id="430293at2759"/>
<keyword evidence="10" id="KW-0378">Hydrolase</keyword>